<dbReference type="InterPro" id="IPR028045">
    <property type="entry name" value="HROB"/>
</dbReference>
<name>A0AAV0W6N5_9HEMI</name>
<evidence type="ECO:0000313" key="3">
    <source>
        <dbReference type="EMBL" id="CAI6351433.1"/>
    </source>
</evidence>
<dbReference type="PANTHER" id="PTHR14523:SF1">
    <property type="entry name" value="HOMOLOGOUS RECOMBINATION OB-FOLD PROTEIN"/>
    <property type="match status" value="1"/>
</dbReference>
<evidence type="ECO:0000259" key="2">
    <source>
        <dbReference type="Pfam" id="PF15072"/>
    </source>
</evidence>
<dbReference type="InterPro" id="IPR006141">
    <property type="entry name" value="Intein_N"/>
</dbReference>
<dbReference type="InterPro" id="IPR058570">
    <property type="entry name" value="HROB_OB"/>
</dbReference>
<feature type="region of interest" description="Disordered" evidence="1">
    <location>
        <begin position="481"/>
        <end position="502"/>
    </location>
</feature>
<feature type="compositionally biased region" description="Basic and acidic residues" evidence="1">
    <location>
        <begin position="489"/>
        <end position="502"/>
    </location>
</feature>
<keyword evidence="4" id="KW-1185">Reference proteome</keyword>
<dbReference type="EMBL" id="CARXXK010000001">
    <property type="protein sequence ID" value="CAI6351433.1"/>
    <property type="molecule type" value="Genomic_DNA"/>
</dbReference>
<dbReference type="GO" id="GO:0016539">
    <property type="term" value="P:intein-mediated protein splicing"/>
    <property type="evidence" value="ECO:0007669"/>
    <property type="project" value="InterPro"/>
</dbReference>
<dbReference type="Pfam" id="PF15072">
    <property type="entry name" value="HROB"/>
    <property type="match status" value="1"/>
</dbReference>
<dbReference type="AlphaFoldDB" id="A0AAV0W6N5"/>
<accession>A0AAV0W6N5</accession>
<feature type="domain" description="Homologous recombination OB-fold protein OB-fold" evidence="2">
    <location>
        <begin position="291"/>
        <end position="374"/>
    </location>
</feature>
<feature type="compositionally biased region" description="Polar residues" evidence="1">
    <location>
        <begin position="18"/>
        <end position="39"/>
    </location>
</feature>
<feature type="region of interest" description="Disordered" evidence="1">
    <location>
        <begin position="18"/>
        <end position="42"/>
    </location>
</feature>
<organism evidence="3 4">
    <name type="scientific">Macrosiphum euphorbiae</name>
    <name type="common">potato aphid</name>
    <dbReference type="NCBI Taxonomy" id="13131"/>
    <lineage>
        <taxon>Eukaryota</taxon>
        <taxon>Metazoa</taxon>
        <taxon>Ecdysozoa</taxon>
        <taxon>Arthropoda</taxon>
        <taxon>Hexapoda</taxon>
        <taxon>Insecta</taxon>
        <taxon>Pterygota</taxon>
        <taxon>Neoptera</taxon>
        <taxon>Paraneoptera</taxon>
        <taxon>Hemiptera</taxon>
        <taxon>Sternorrhyncha</taxon>
        <taxon>Aphidomorpha</taxon>
        <taxon>Aphidoidea</taxon>
        <taxon>Aphididae</taxon>
        <taxon>Macrosiphini</taxon>
        <taxon>Macrosiphum</taxon>
    </lineage>
</organism>
<reference evidence="3 4" key="1">
    <citation type="submission" date="2023-01" db="EMBL/GenBank/DDBJ databases">
        <authorList>
            <person name="Whitehead M."/>
        </authorList>
    </citation>
    <scope>NUCLEOTIDE SEQUENCE [LARGE SCALE GENOMIC DNA]</scope>
</reference>
<dbReference type="GO" id="GO:0000725">
    <property type="term" value="P:recombinational repair"/>
    <property type="evidence" value="ECO:0007669"/>
    <property type="project" value="InterPro"/>
</dbReference>
<gene>
    <name evidence="3" type="ORF">MEUPH1_LOCUS7779</name>
</gene>
<protein>
    <recommendedName>
        <fullName evidence="2">Homologous recombination OB-fold protein OB-fold domain-containing protein</fullName>
    </recommendedName>
</protein>
<dbReference type="PANTHER" id="PTHR14523">
    <property type="entry name" value="UNCHARACTERIZED PROTEIN C17ORF53 HOMOLOG"/>
    <property type="match status" value="1"/>
</dbReference>
<evidence type="ECO:0000313" key="4">
    <source>
        <dbReference type="Proteomes" id="UP001160148"/>
    </source>
</evidence>
<dbReference type="PROSITE" id="PS50817">
    <property type="entry name" value="INTEIN_N_TER"/>
    <property type="match status" value="1"/>
</dbReference>
<evidence type="ECO:0000256" key="1">
    <source>
        <dbReference type="SAM" id="MobiDB-lite"/>
    </source>
</evidence>
<comment type="caution">
    <text evidence="3">The sequence shown here is derived from an EMBL/GenBank/DDBJ whole genome shotgun (WGS) entry which is preliminary data.</text>
</comment>
<proteinExistence type="predicted"/>
<sequence>MFELEDFDLDDEVFLNTQMPPLTGTSPLKSSNSNPVSSNFEDDDEMFLNVSNSVFELESSHSENIELKNKTTKKQIKHNDNSQNMLETQSKSEFTKSLNESQPNKLNFDDDFDSDDESFFNTSNIVQGPRSPLQNNDCIAKFDFNDEHNEVSIANSKIYQIKSSSIKSFNKSNCNSHLNTTITSVKIMTPKSISRKFPGPAGLLSENEDLYSEDPSNLESLDKSINISDNDKREENLCTQANDSSFSSSPYQQFLSDFFTTDVDILLDKFNVAWIKQKLLPYTASGRFFTDKIPFFVSVLKEIDCLSPDPTVLLADKTGHIRGTIHRAVWNQFSSQLKLGAVLVLSNVGVSCQKILKGFTLNITSDHLVAIYSYSSEDVEEVIVTRTTDMTNEEIVNGANQWNAFNVEALNKNSHSVNIKSRMNALNNLKLHNISTNHSSQPSNVNYQITNNIPGQSSPVKSFFKPKTPIAHKLFKSVPTVSSSFPEEPPTKRTRNEFKPEDQYSNNEISIIQNIFEGIDEDEMFNDFCC</sequence>
<dbReference type="Proteomes" id="UP001160148">
    <property type="component" value="Unassembled WGS sequence"/>
</dbReference>